<accession>A0A7X3FR10</accession>
<dbReference type="Pfam" id="PF09037">
    <property type="entry name" value="Sulphotransf"/>
    <property type="match status" value="1"/>
</dbReference>
<dbReference type="SUPFAM" id="SSF52540">
    <property type="entry name" value="P-loop containing nucleoside triphosphate hydrolases"/>
    <property type="match status" value="1"/>
</dbReference>
<dbReference type="GO" id="GO:0016740">
    <property type="term" value="F:transferase activity"/>
    <property type="evidence" value="ECO:0007669"/>
    <property type="project" value="UniProtKB-KW"/>
</dbReference>
<feature type="domain" description="Sulphotransferase Stf0" evidence="1">
    <location>
        <begin position="41"/>
        <end position="283"/>
    </location>
</feature>
<evidence type="ECO:0000313" key="2">
    <source>
        <dbReference type="EMBL" id="MVS99046.1"/>
    </source>
</evidence>
<dbReference type="InterPro" id="IPR027417">
    <property type="entry name" value="P-loop_NTPase"/>
</dbReference>
<dbReference type="Proteomes" id="UP000438106">
    <property type="component" value="Unassembled WGS sequence"/>
</dbReference>
<organism evidence="2 3">
    <name type="scientific">Devosia marina</name>
    <dbReference type="NCBI Taxonomy" id="2683198"/>
    <lineage>
        <taxon>Bacteria</taxon>
        <taxon>Pseudomonadati</taxon>
        <taxon>Pseudomonadota</taxon>
        <taxon>Alphaproteobacteria</taxon>
        <taxon>Hyphomicrobiales</taxon>
        <taxon>Devosiaceae</taxon>
        <taxon>Devosia</taxon>
    </lineage>
</organism>
<reference evidence="2 3" key="1">
    <citation type="submission" date="2019-12" db="EMBL/GenBank/DDBJ databases">
        <title>Devosia maris sp. nov., isolated from the deep seawater.</title>
        <authorList>
            <person name="Liu Y."/>
        </authorList>
    </citation>
    <scope>NUCLEOTIDE SEQUENCE [LARGE SCALE GENOMIC DNA]</scope>
    <source>
        <strain evidence="2 3">L53-10-65</strain>
    </source>
</reference>
<dbReference type="EMBL" id="WQRF01000002">
    <property type="protein sequence ID" value="MVS99046.1"/>
    <property type="molecule type" value="Genomic_DNA"/>
</dbReference>
<dbReference type="Gene3D" id="3.40.50.300">
    <property type="entry name" value="P-loop containing nucleotide triphosphate hydrolases"/>
    <property type="match status" value="1"/>
</dbReference>
<sequence>MEAGLLDFAPCVQMARLPPLCRLCMIWSTTAEACMTENHSAYLICGTPRSGTTLLCEMLYRSGIAGRPNSYFREVDITWWAGQWGVSLSEGTGGPSFDRAYLAAMREAASAGTGICGLRIMYRSLKDAGRRMERALAVTSDLPTLFRAAFGPLLYVYISRDDKLGQAISLVRAEQTGLWHLNADGSVLEGAEERPDPVYDRNRISTVLAELEEDGRAWEAFFAAHGIAPLRLTYEGLTAGPQRALMEIFGRLGLSQDAAKSIAVPTAKMADATSRVWAERFETERGAR</sequence>
<dbReference type="InterPro" id="IPR024628">
    <property type="entry name" value="Sulfotransferase_Stf0_dom"/>
</dbReference>
<evidence type="ECO:0000259" key="1">
    <source>
        <dbReference type="Pfam" id="PF09037"/>
    </source>
</evidence>
<gene>
    <name evidence="2" type="ORF">GO014_08435</name>
</gene>
<dbReference type="AlphaFoldDB" id="A0A7X3FR10"/>
<dbReference type="InterPro" id="IPR015124">
    <property type="entry name" value="Stf0"/>
</dbReference>
<name>A0A7X3FR10_9HYPH</name>
<protein>
    <submittedName>
        <fullName evidence="2">Stf0 sulfotransferase</fullName>
    </submittedName>
</protein>
<keyword evidence="3" id="KW-1185">Reference proteome</keyword>
<evidence type="ECO:0000313" key="3">
    <source>
        <dbReference type="Proteomes" id="UP000438106"/>
    </source>
</evidence>
<dbReference type="PIRSF" id="PIRSF021497">
    <property type="entry name" value="Sulphotransferase_Stf0"/>
    <property type="match status" value="1"/>
</dbReference>
<keyword evidence="2" id="KW-0808">Transferase</keyword>
<comment type="caution">
    <text evidence="2">The sequence shown here is derived from an EMBL/GenBank/DDBJ whole genome shotgun (WGS) entry which is preliminary data.</text>
</comment>
<proteinExistence type="predicted"/>